<proteinExistence type="predicted"/>
<dbReference type="AlphaFoldDB" id="A0A845QVJ5"/>
<reference evidence="1 2" key="1">
    <citation type="submission" date="2018-08" db="EMBL/GenBank/DDBJ databases">
        <title>Murine metabolic-syndrome-specific gut microbial biobank.</title>
        <authorList>
            <person name="Liu C."/>
        </authorList>
    </citation>
    <scope>NUCLEOTIDE SEQUENCE [LARGE SCALE GENOMIC DNA]</scope>
    <source>
        <strain evidence="1 2">583</strain>
    </source>
</reference>
<organism evidence="1 2">
    <name type="scientific">Senegalia massiliensis</name>
    <dbReference type="NCBI Taxonomy" id="1720316"/>
    <lineage>
        <taxon>Bacteria</taxon>
        <taxon>Bacillati</taxon>
        <taxon>Bacillota</taxon>
        <taxon>Clostridia</taxon>
        <taxon>Eubacteriales</taxon>
        <taxon>Clostridiaceae</taxon>
        <taxon>Senegalia</taxon>
    </lineage>
</organism>
<evidence type="ECO:0000313" key="2">
    <source>
        <dbReference type="Proteomes" id="UP000467132"/>
    </source>
</evidence>
<protein>
    <submittedName>
        <fullName evidence="1">Uncharacterized protein</fullName>
    </submittedName>
</protein>
<comment type="caution">
    <text evidence="1">The sequence shown here is derived from an EMBL/GenBank/DDBJ whole genome shotgun (WGS) entry which is preliminary data.</text>
</comment>
<sequence length="163" mass="19600">MYLQYGIMEIMIGEKKINLPEEIIISLQKRGKKSKNFKFDASDNSLYIYCLECNEFHKVYFYDMKKEKWIYTEQFKMSQERGKEKRKYFGGSCKNTSLNQKDKKNNSLERIKTTLFLEKDLFNYLSIRSACSNQSRTDLINSIIREEKRKNELVDYIPKHLLK</sequence>
<gene>
    <name evidence="1" type="ORF">D3Z33_04395</name>
</gene>
<dbReference type="EMBL" id="QXXA01000005">
    <property type="protein sequence ID" value="NBI06100.1"/>
    <property type="molecule type" value="Genomic_DNA"/>
</dbReference>
<keyword evidence="2" id="KW-1185">Reference proteome</keyword>
<name>A0A845QVJ5_9CLOT</name>
<evidence type="ECO:0000313" key="1">
    <source>
        <dbReference type="EMBL" id="NBI06100.1"/>
    </source>
</evidence>
<accession>A0A845QVJ5</accession>
<dbReference type="RefSeq" id="WP_160196594.1">
    <property type="nucleotide sequence ID" value="NZ_QXXA01000005.1"/>
</dbReference>
<dbReference type="Proteomes" id="UP000467132">
    <property type="component" value="Unassembled WGS sequence"/>
</dbReference>